<evidence type="ECO:0008006" key="6">
    <source>
        <dbReference type="Google" id="ProtNLM"/>
    </source>
</evidence>
<feature type="transmembrane region" description="Helical" evidence="3">
    <location>
        <begin position="192"/>
        <end position="213"/>
    </location>
</feature>
<dbReference type="SUPFAM" id="SSF160544">
    <property type="entry name" value="EscU C-terminal domain-like"/>
    <property type="match status" value="1"/>
</dbReference>
<dbReference type="PRINTS" id="PR00950">
    <property type="entry name" value="TYPE3IMSPROT"/>
</dbReference>
<evidence type="ECO:0000313" key="4">
    <source>
        <dbReference type="EMBL" id="ONG54452.1"/>
    </source>
</evidence>
<dbReference type="AlphaFoldDB" id="A0A1V2H343"/>
<dbReference type="Gene3D" id="3.40.1690.10">
    <property type="entry name" value="secretion proteins EscU"/>
    <property type="match status" value="1"/>
</dbReference>
<comment type="caution">
    <text evidence="4">The sequence shown here is derived from an EMBL/GenBank/DDBJ whole genome shotgun (WGS) entry which is preliminary data.</text>
</comment>
<keyword evidence="3" id="KW-0472">Membrane</keyword>
<dbReference type="OrthoDB" id="9807950at2"/>
<dbReference type="Proteomes" id="UP000188879">
    <property type="component" value="Unassembled WGS sequence"/>
</dbReference>
<protein>
    <recommendedName>
        <fullName evidence="6">Flagellar biosynthesis protein FlhB</fullName>
    </recommendedName>
</protein>
<dbReference type="EMBL" id="MLCO01000083">
    <property type="protein sequence ID" value="ONG54452.1"/>
    <property type="molecule type" value="Genomic_DNA"/>
</dbReference>
<dbReference type="RefSeq" id="WP_076957251.1">
    <property type="nucleotide sequence ID" value="NZ_MLCO01000083.1"/>
</dbReference>
<feature type="compositionally biased region" description="Acidic residues" evidence="2">
    <location>
        <begin position="1"/>
        <end position="10"/>
    </location>
</feature>
<evidence type="ECO:0000256" key="2">
    <source>
        <dbReference type="SAM" id="MobiDB-lite"/>
    </source>
</evidence>
<keyword evidence="3" id="KW-0812">Transmembrane</keyword>
<keyword evidence="5" id="KW-1185">Reference proteome</keyword>
<dbReference type="Pfam" id="PF01312">
    <property type="entry name" value="Bac_export_2"/>
    <property type="match status" value="1"/>
</dbReference>
<keyword evidence="3" id="KW-1133">Transmembrane helix</keyword>
<dbReference type="InterPro" id="IPR029025">
    <property type="entry name" value="T3SS_substrate_exporter_C"/>
</dbReference>
<feature type="region of interest" description="Disordered" evidence="2">
    <location>
        <begin position="1"/>
        <end position="28"/>
    </location>
</feature>
<dbReference type="GO" id="GO:0005886">
    <property type="term" value="C:plasma membrane"/>
    <property type="evidence" value="ECO:0007669"/>
    <property type="project" value="TreeGrafter"/>
</dbReference>
<dbReference type="PANTHER" id="PTHR30531:SF12">
    <property type="entry name" value="FLAGELLAR BIOSYNTHETIC PROTEIN FLHB"/>
    <property type="match status" value="1"/>
</dbReference>
<feature type="transmembrane region" description="Helical" evidence="3">
    <location>
        <begin position="88"/>
        <end position="109"/>
    </location>
</feature>
<sequence>MAEGSSEADAEDRTHDPSEQRLRKAREAGQVPLGREAVQLASLCGGALALSWLGPALGRQLVEACRGLFSQTHALSWDAAAPDLMARAAPLVFGCAGLAALAGVIATLIQTRGLINAKALAPKPSKISPHTGIKRLFGPQGLMELGRALIKLLACGLAMWWVSGDVIALLPGTLASPPEELATTALSLITRLLSYAVAAFAVVAFADFGIVHFKHMKSMRMTLQEVKDEMKESEGDPHFRARRKQIAISRSRKRMMAEIPKATVIVTNPTHYSVALAYVRGVDAAPRIVARGVDALAMRIRAEADKHGIPIIPSPPLARALYKLDDGAQIPAEHFQAVAEIIALVWRMKGNRAA</sequence>
<evidence type="ECO:0000256" key="1">
    <source>
        <dbReference type="ARBA" id="ARBA00010690"/>
    </source>
</evidence>
<comment type="similarity">
    <text evidence="1">Belongs to the type III secretion exporter family.</text>
</comment>
<dbReference type="InterPro" id="IPR006135">
    <property type="entry name" value="T3SS_substrate_exporter"/>
</dbReference>
<accession>A0A1V2H343</accession>
<dbReference type="PANTHER" id="PTHR30531">
    <property type="entry name" value="FLAGELLAR BIOSYNTHETIC PROTEIN FLHB"/>
    <property type="match status" value="1"/>
</dbReference>
<evidence type="ECO:0000313" key="5">
    <source>
        <dbReference type="Proteomes" id="UP000188879"/>
    </source>
</evidence>
<evidence type="ECO:0000256" key="3">
    <source>
        <dbReference type="SAM" id="Phobius"/>
    </source>
</evidence>
<name>A0A1V2H343_9PROT</name>
<reference evidence="4 5" key="1">
    <citation type="submission" date="2016-10" db="EMBL/GenBank/DDBJ databases">
        <title>Draft Genome sequence of Roseomonas sp. strain M3.</title>
        <authorList>
            <person name="Subhash Y."/>
            <person name="Lee S."/>
        </authorList>
    </citation>
    <scope>NUCLEOTIDE SEQUENCE [LARGE SCALE GENOMIC DNA]</scope>
    <source>
        <strain evidence="4 5">M3</strain>
    </source>
</reference>
<organism evidence="4 5">
    <name type="scientific">Teichococcus deserti</name>
    <dbReference type="NCBI Taxonomy" id="1817963"/>
    <lineage>
        <taxon>Bacteria</taxon>
        <taxon>Pseudomonadati</taxon>
        <taxon>Pseudomonadota</taxon>
        <taxon>Alphaproteobacteria</taxon>
        <taxon>Acetobacterales</taxon>
        <taxon>Roseomonadaceae</taxon>
        <taxon>Roseomonas</taxon>
    </lineage>
</organism>
<proteinExistence type="inferred from homology"/>
<feature type="transmembrane region" description="Helical" evidence="3">
    <location>
        <begin position="152"/>
        <end position="172"/>
    </location>
</feature>
<feature type="compositionally biased region" description="Basic and acidic residues" evidence="2">
    <location>
        <begin position="11"/>
        <end position="27"/>
    </location>
</feature>
<dbReference type="GO" id="GO:0009306">
    <property type="term" value="P:protein secretion"/>
    <property type="evidence" value="ECO:0007669"/>
    <property type="project" value="InterPro"/>
</dbReference>
<gene>
    <name evidence="4" type="ORF">BKE38_10205</name>
</gene>